<feature type="compositionally biased region" description="Polar residues" evidence="2">
    <location>
        <begin position="53"/>
        <end position="62"/>
    </location>
</feature>
<feature type="signal peptide" evidence="4">
    <location>
        <begin position="1"/>
        <end position="29"/>
    </location>
</feature>
<organism evidence="6 7">
    <name type="scientific">Amycolatopsis alkalitolerans</name>
    <dbReference type="NCBI Taxonomy" id="2547244"/>
    <lineage>
        <taxon>Bacteria</taxon>
        <taxon>Bacillati</taxon>
        <taxon>Actinomycetota</taxon>
        <taxon>Actinomycetes</taxon>
        <taxon>Pseudonocardiales</taxon>
        <taxon>Pseudonocardiaceae</taxon>
        <taxon>Amycolatopsis</taxon>
    </lineage>
</organism>
<evidence type="ECO:0000313" key="7">
    <source>
        <dbReference type="Proteomes" id="UP000305546"/>
    </source>
</evidence>
<proteinExistence type="predicted"/>
<feature type="region of interest" description="Disordered" evidence="2">
    <location>
        <begin position="274"/>
        <end position="298"/>
    </location>
</feature>
<dbReference type="Proteomes" id="UP000305546">
    <property type="component" value="Unassembled WGS sequence"/>
</dbReference>
<keyword evidence="3" id="KW-0812">Transmembrane</keyword>
<keyword evidence="4" id="KW-0732">Signal</keyword>
<gene>
    <name evidence="6" type="ORF">FG385_04525</name>
</gene>
<dbReference type="Pfam" id="PF14257">
    <property type="entry name" value="DUF4349"/>
    <property type="match status" value="1"/>
</dbReference>
<accession>A0A5C4M5M0</accession>
<evidence type="ECO:0000256" key="1">
    <source>
        <dbReference type="SAM" id="Coils"/>
    </source>
</evidence>
<evidence type="ECO:0000313" key="6">
    <source>
        <dbReference type="EMBL" id="TNC28544.1"/>
    </source>
</evidence>
<evidence type="ECO:0000256" key="2">
    <source>
        <dbReference type="SAM" id="MobiDB-lite"/>
    </source>
</evidence>
<keyword evidence="7" id="KW-1185">Reference proteome</keyword>
<comment type="caution">
    <text evidence="6">The sequence shown here is derived from an EMBL/GenBank/DDBJ whole genome shotgun (WGS) entry which is preliminary data.</text>
</comment>
<dbReference type="PROSITE" id="PS51257">
    <property type="entry name" value="PROKAR_LIPOPROTEIN"/>
    <property type="match status" value="1"/>
</dbReference>
<keyword evidence="3" id="KW-1133">Transmembrane helix</keyword>
<evidence type="ECO:0000256" key="3">
    <source>
        <dbReference type="SAM" id="Phobius"/>
    </source>
</evidence>
<evidence type="ECO:0000256" key="4">
    <source>
        <dbReference type="SAM" id="SignalP"/>
    </source>
</evidence>
<feature type="compositionally biased region" description="Low complexity" evidence="2">
    <location>
        <begin position="41"/>
        <end position="52"/>
    </location>
</feature>
<reference evidence="6 7" key="1">
    <citation type="submission" date="2019-06" db="EMBL/GenBank/DDBJ databases">
        <title>Amycolatopsis alkalitolerans sp. nov., isolated from Gastrodia elata Blume.</title>
        <authorList>
            <person name="Narsing Rao M.P."/>
            <person name="Li W.J."/>
        </authorList>
    </citation>
    <scope>NUCLEOTIDE SEQUENCE [LARGE SCALE GENOMIC DNA]</scope>
    <source>
        <strain evidence="6 7">SYSUP0005</strain>
    </source>
</reference>
<feature type="coiled-coil region" evidence="1">
    <location>
        <begin position="130"/>
        <end position="157"/>
    </location>
</feature>
<sequence length="298" mass="31321">MRPSSRRNWRETRLRAGLLLTGLAVLALASGCTGTATSDRAAAPAQGGVAQPEHQSQANGQPRQLARSARLAMTATDIRAVTAEARQIAVAAGGYSGSERTDVGSANIALAVPDKTLDDVIGQLSRLGQVTSTEQTAQDLTEQVMDLDSRLETARRSVDRIRALLDRAASLSDITTIESQLTTRESDLESLEARQRTLTTSVAMATITLTITPAAPLPAVTAAPGFLAGLASGWSAFLTFGRTIVHALGAALPFLLIIGLLVTALWPIWRRRPHKRAQPKGSPGGSPPGGGRGVRPPM</sequence>
<dbReference type="AlphaFoldDB" id="A0A5C4M5M0"/>
<dbReference type="EMBL" id="VDFW01000003">
    <property type="protein sequence ID" value="TNC28544.1"/>
    <property type="molecule type" value="Genomic_DNA"/>
</dbReference>
<keyword evidence="1" id="KW-0175">Coiled coil</keyword>
<feature type="chain" id="PRO_5039686359" evidence="4">
    <location>
        <begin position="30"/>
        <end position="298"/>
    </location>
</feature>
<feature type="compositionally biased region" description="Gly residues" evidence="2">
    <location>
        <begin position="282"/>
        <end position="298"/>
    </location>
</feature>
<evidence type="ECO:0000259" key="5">
    <source>
        <dbReference type="Pfam" id="PF14257"/>
    </source>
</evidence>
<feature type="domain" description="DUF4349" evidence="5">
    <location>
        <begin position="63"/>
        <end position="266"/>
    </location>
</feature>
<keyword evidence="3" id="KW-0472">Membrane</keyword>
<feature type="transmembrane region" description="Helical" evidence="3">
    <location>
        <begin position="244"/>
        <end position="269"/>
    </location>
</feature>
<name>A0A5C4M5M0_9PSEU</name>
<feature type="region of interest" description="Disordered" evidence="2">
    <location>
        <begin position="36"/>
        <end position="65"/>
    </location>
</feature>
<protein>
    <submittedName>
        <fullName evidence="6">DUF4349 domain-containing protein</fullName>
    </submittedName>
</protein>
<dbReference type="InterPro" id="IPR025645">
    <property type="entry name" value="DUF4349"/>
</dbReference>